<feature type="region of interest" description="Disordered" evidence="4">
    <location>
        <begin position="235"/>
        <end position="260"/>
    </location>
</feature>
<proteinExistence type="inferred from homology"/>
<gene>
    <name evidence="6" type="ORF">EIP91_010466</name>
</gene>
<dbReference type="GO" id="GO:0008757">
    <property type="term" value="F:S-adenosylmethionine-dependent methyltransferase activity"/>
    <property type="evidence" value="ECO:0007669"/>
    <property type="project" value="InterPro"/>
</dbReference>
<dbReference type="Proteomes" id="UP000292702">
    <property type="component" value="Unassembled WGS sequence"/>
</dbReference>
<dbReference type="Pfam" id="PF08241">
    <property type="entry name" value="Methyltransf_11"/>
    <property type="match status" value="1"/>
</dbReference>
<feature type="compositionally biased region" description="Acidic residues" evidence="4">
    <location>
        <begin position="251"/>
        <end position="260"/>
    </location>
</feature>
<dbReference type="InterPro" id="IPR029063">
    <property type="entry name" value="SAM-dependent_MTases_sf"/>
</dbReference>
<accession>A0A4R0RJG5</accession>
<sequence length="260" mass="29227">MSQTKIHQTSNTGYGGSKSSDYDKVRHRYHPAQLDFMWSKLTKKENLNIAEMGAGTGLLTRALLAHPQWNAAISSYKCTDPIQGMRDVFSQAIQDARVSISDGRFEESQDIPSEWADAVLAATSFHWATDMEAAAKELDRILKPDGVIMFIWQMEDRTVPWVDSVWTLGESYQNLTGQTAPQFSDWAFQKIFTLPSYTSHFSPPQNEEIVFSDETTADNVVARFKTWSAIASMEAEQQEELGRTREGVAEGADEDAVDRD</sequence>
<comment type="caution">
    <text evidence="6">The sequence shown here is derived from an EMBL/GenBank/DDBJ whole genome shotgun (WGS) entry which is preliminary data.</text>
</comment>
<keyword evidence="2" id="KW-0489">Methyltransferase</keyword>
<dbReference type="SUPFAM" id="SSF53335">
    <property type="entry name" value="S-adenosyl-L-methionine-dependent methyltransferases"/>
    <property type="match status" value="1"/>
</dbReference>
<feature type="domain" description="Methyltransferase type 11" evidence="5">
    <location>
        <begin position="51"/>
        <end position="150"/>
    </location>
</feature>
<dbReference type="EMBL" id="RWJN01000063">
    <property type="protein sequence ID" value="TCD68541.1"/>
    <property type="molecule type" value="Genomic_DNA"/>
</dbReference>
<dbReference type="GO" id="GO:0032259">
    <property type="term" value="P:methylation"/>
    <property type="evidence" value="ECO:0007669"/>
    <property type="project" value="UniProtKB-KW"/>
</dbReference>
<comment type="similarity">
    <text evidence="1">Belongs to the methyltransferase superfamily.</text>
</comment>
<dbReference type="InterPro" id="IPR013216">
    <property type="entry name" value="Methyltransf_11"/>
</dbReference>
<keyword evidence="3" id="KW-0808">Transferase</keyword>
<dbReference type="OrthoDB" id="66144at2759"/>
<keyword evidence="7" id="KW-1185">Reference proteome</keyword>
<dbReference type="PANTHER" id="PTHR44942:SF4">
    <property type="entry name" value="METHYLTRANSFERASE TYPE 11 DOMAIN-CONTAINING PROTEIN"/>
    <property type="match status" value="1"/>
</dbReference>
<evidence type="ECO:0000313" key="7">
    <source>
        <dbReference type="Proteomes" id="UP000292702"/>
    </source>
</evidence>
<feature type="region of interest" description="Disordered" evidence="4">
    <location>
        <begin position="1"/>
        <end position="22"/>
    </location>
</feature>
<evidence type="ECO:0000259" key="5">
    <source>
        <dbReference type="Pfam" id="PF08241"/>
    </source>
</evidence>
<evidence type="ECO:0000256" key="2">
    <source>
        <dbReference type="ARBA" id="ARBA00022603"/>
    </source>
</evidence>
<dbReference type="PANTHER" id="PTHR44942">
    <property type="entry name" value="METHYLTRANSF_11 DOMAIN-CONTAINING PROTEIN"/>
    <property type="match status" value="1"/>
</dbReference>
<name>A0A4R0RJG5_9APHY</name>
<dbReference type="STRING" id="92696.A0A4R0RJG5"/>
<dbReference type="AlphaFoldDB" id="A0A4R0RJG5"/>
<reference evidence="6 7" key="1">
    <citation type="submission" date="2018-11" db="EMBL/GenBank/DDBJ databases">
        <title>Genome assembly of Steccherinum ochraceum LE-BIN_3174, the white-rot fungus of the Steccherinaceae family (The Residual Polyporoid clade, Polyporales, Basidiomycota).</title>
        <authorList>
            <person name="Fedorova T.V."/>
            <person name="Glazunova O.A."/>
            <person name="Landesman E.O."/>
            <person name="Moiseenko K.V."/>
            <person name="Psurtseva N.V."/>
            <person name="Savinova O.S."/>
            <person name="Shakhova N.V."/>
            <person name="Tyazhelova T.V."/>
            <person name="Vasina D.V."/>
        </authorList>
    </citation>
    <scope>NUCLEOTIDE SEQUENCE [LARGE SCALE GENOMIC DNA]</scope>
    <source>
        <strain evidence="6 7">LE-BIN_3174</strain>
    </source>
</reference>
<dbReference type="Gene3D" id="3.40.50.150">
    <property type="entry name" value="Vaccinia Virus protein VP39"/>
    <property type="match status" value="1"/>
</dbReference>
<evidence type="ECO:0000256" key="3">
    <source>
        <dbReference type="ARBA" id="ARBA00022679"/>
    </source>
</evidence>
<protein>
    <recommendedName>
        <fullName evidence="5">Methyltransferase type 11 domain-containing protein</fullName>
    </recommendedName>
</protein>
<evidence type="ECO:0000256" key="1">
    <source>
        <dbReference type="ARBA" id="ARBA00008361"/>
    </source>
</evidence>
<evidence type="ECO:0000313" key="6">
    <source>
        <dbReference type="EMBL" id="TCD68541.1"/>
    </source>
</evidence>
<dbReference type="InterPro" id="IPR051052">
    <property type="entry name" value="Diverse_substrate_MTase"/>
</dbReference>
<evidence type="ECO:0000256" key="4">
    <source>
        <dbReference type="SAM" id="MobiDB-lite"/>
    </source>
</evidence>
<dbReference type="CDD" id="cd02440">
    <property type="entry name" value="AdoMet_MTases"/>
    <property type="match status" value="1"/>
</dbReference>
<organism evidence="6 7">
    <name type="scientific">Steccherinum ochraceum</name>
    <dbReference type="NCBI Taxonomy" id="92696"/>
    <lineage>
        <taxon>Eukaryota</taxon>
        <taxon>Fungi</taxon>
        <taxon>Dikarya</taxon>
        <taxon>Basidiomycota</taxon>
        <taxon>Agaricomycotina</taxon>
        <taxon>Agaricomycetes</taxon>
        <taxon>Polyporales</taxon>
        <taxon>Steccherinaceae</taxon>
        <taxon>Steccherinum</taxon>
    </lineage>
</organism>
<feature type="compositionally biased region" description="Polar residues" evidence="4">
    <location>
        <begin position="1"/>
        <end position="12"/>
    </location>
</feature>